<proteinExistence type="predicted"/>
<keyword evidence="1" id="KW-0175">Coiled coil</keyword>
<evidence type="ECO:0000313" key="3">
    <source>
        <dbReference type="EMBL" id="KIO27435.1"/>
    </source>
</evidence>
<feature type="region of interest" description="Disordered" evidence="2">
    <location>
        <begin position="273"/>
        <end position="322"/>
    </location>
</feature>
<dbReference type="OrthoDB" id="3271097at2759"/>
<evidence type="ECO:0000256" key="2">
    <source>
        <dbReference type="SAM" id="MobiDB-lite"/>
    </source>
</evidence>
<organism evidence="3 4">
    <name type="scientific">Tulasnella calospora MUT 4182</name>
    <dbReference type="NCBI Taxonomy" id="1051891"/>
    <lineage>
        <taxon>Eukaryota</taxon>
        <taxon>Fungi</taxon>
        <taxon>Dikarya</taxon>
        <taxon>Basidiomycota</taxon>
        <taxon>Agaricomycotina</taxon>
        <taxon>Agaricomycetes</taxon>
        <taxon>Cantharellales</taxon>
        <taxon>Tulasnellaceae</taxon>
        <taxon>Tulasnella</taxon>
    </lineage>
</organism>
<dbReference type="EMBL" id="KN823009">
    <property type="protein sequence ID" value="KIO27435.1"/>
    <property type="molecule type" value="Genomic_DNA"/>
</dbReference>
<feature type="coiled-coil region" evidence="1">
    <location>
        <begin position="114"/>
        <end position="141"/>
    </location>
</feature>
<sequence>MDLNRPVPQPRGATSLKRKSGASKMDSASNEMELDEASADEIPQPKKLRRSSTSTKSVVAGKGPRTSAPAIVSQSVFKPSMVLNSPVMSSDDLPLVANPTSKGGKKTANASQKVAVVAAEKAVLQKKLEEAQAQLAARDAEVLCLQNLNAQVQQASRPRNQLIPRPSGERGKNGWNLQRHMGLEDDYKTYSNIRRCVRYAVYESQLNIWLRITRQEEMSLFTCYGLVKKRFPLMGQFERNWATREFIKGICQNARKHCRRKGICDDTLPVELLDGDDGNDGGNGNDGGKDDGDGIDGNNGVDDDDDGDEVDDGAQKGQSKNVASGLSGKFIKGKALATVTNPQCHGAEDIDEDDTHDEEDEDEDDQDADHQNCGDHNDDEGTGDDDDDEGTGDDDDDEGTGDDNDNDNGDDVDE</sequence>
<dbReference type="HOGENOM" id="CLU_664289_0_0_1"/>
<feature type="region of interest" description="Disordered" evidence="2">
    <location>
        <begin position="156"/>
        <end position="176"/>
    </location>
</feature>
<gene>
    <name evidence="3" type="ORF">M407DRAFT_7304</name>
</gene>
<feature type="compositionally biased region" description="Acidic residues" evidence="2">
    <location>
        <begin position="377"/>
        <end position="414"/>
    </location>
</feature>
<feature type="compositionally biased region" description="Acidic residues" evidence="2">
    <location>
        <begin position="349"/>
        <end position="367"/>
    </location>
</feature>
<dbReference type="AlphaFoldDB" id="A0A0C3QAT0"/>
<feature type="region of interest" description="Disordered" evidence="2">
    <location>
        <begin position="341"/>
        <end position="414"/>
    </location>
</feature>
<protein>
    <submittedName>
        <fullName evidence="3">Uncharacterized protein</fullName>
    </submittedName>
</protein>
<accession>A0A0C3QAT0</accession>
<evidence type="ECO:0000313" key="4">
    <source>
        <dbReference type="Proteomes" id="UP000054248"/>
    </source>
</evidence>
<dbReference type="Proteomes" id="UP000054248">
    <property type="component" value="Unassembled WGS sequence"/>
</dbReference>
<feature type="region of interest" description="Disordered" evidence="2">
    <location>
        <begin position="1"/>
        <end position="67"/>
    </location>
</feature>
<reference evidence="3 4" key="1">
    <citation type="submission" date="2014-04" db="EMBL/GenBank/DDBJ databases">
        <authorList>
            <consortium name="DOE Joint Genome Institute"/>
            <person name="Kuo A."/>
            <person name="Girlanda M."/>
            <person name="Perotto S."/>
            <person name="Kohler A."/>
            <person name="Nagy L.G."/>
            <person name="Floudas D."/>
            <person name="Copeland A."/>
            <person name="Barry K.W."/>
            <person name="Cichocki N."/>
            <person name="Veneault-Fourrey C."/>
            <person name="LaButti K."/>
            <person name="Lindquist E.A."/>
            <person name="Lipzen A."/>
            <person name="Lundell T."/>
            <person name="Morin E."/>
            <person name="Murat C."/>
            <person name="Sun H."/>
            <person name="Tunlid A."/>
            <person name="Henrissat B."/>
            <person name="Grigoriev I.V."/>
            <person name="Hibbett D.S."/>
            <person name="Martin F."/>
            <person name="Nordberg H.P."/>
            <person name="Cantor M.N."/>
            <person name="Hua S.X."/>
        </authorList>
    </citation>
    <scope>NUCLEOTIDE SEQUENCE [LARGE SCALE GENOMIC DNA]</scope>
    <source>
        <strain evidence="3 4">MUT 4182</strain>
    </source>
</reference>
<evidence type="ECO:0000256" key="1">
    <source>
        <dbReference type="SAM" id="Coils"/>
    </source>
</evidence>
<feature type="compositionally biased region" description="Acidic residues" evidence="2">
    <location>
        <begin position="301"/>
        <end position="312"/>
    </location>
</feature>
<name>A0A0C3QAT0_9AGAM</name>
<keyword evidence="4" id="KW-1185">Reference proteome</keyword>
<reference evidence="4" key="2">
    <citation type="submission" date="2015-01" db="EMBL/GenBank/DDBJ databases">
        <title>Evolutionary Origins and Diversification of the Mycorrhizal Mutualists.</title>
        <authorList>
            <consortium name="DOE Joint Genome Institute"/>
            <consortium name="Mycorrhizal Genomics Consortium"/>
            <person name="Kohler A."/>
            <person name="Kuo A."/>
            <person name="Nagy L.G."/>
            <person name="Floudas D."/>
            <person name="Copeland A."/>
            <person name="Barry K.W."/>
            <person name="Cichocki N."/>
            <person name="Veneault-Fourrey C."/>
            <person name="LaButti K."/>
            <person name="Lindquist E.A."/>
            <person name="Lipzen A."/>
            <person name="Lundell T."/>
            <person name="Morin E."/>
            <person name="Murat C."/>
            <person name="Riley R."/>
            <person name="Ohm R."/>
            <person name="Sun H."/>
            <person name="Tunlid A."/>
            <person name="Henrissat B."/>
            <person name="Grigoriev I.V."/>
            <person name="Hibbett D.S."/>
            <person name="Martin F."/>
        </authorList>
    </citation>
    <scope>NUCLEOTIDE SEQUENCE [LARGE SCALE GENOMIC DNA]</scope>
    <source>
        <strain evidence="4">MUT 4182</strain>
    </source>
</reference>